<gene>
    <name evidence="1" type="ORF">Ae201684_002247</name>
</gene>
<evidence type="ECO:0000313" key="1">
    <source>
        <dbReference type="EMBL" id="KAF0742850.1"/>
    </source>
</evidence>
<sequence>MCTRPWRTDLQTGQRRISIATVVIMHWVHQDTLRFSIFPVGFASSIDPSSPFSFMYTIFLSYIVAGARENEGTNLPAACRFTSLPRGST</sequence>
<name>A0A6G0XR95_9STRA</name>
<evidence type="ECO:0000313" key="2">
    <source>
        <dbReference type="Proteomes" id="UP000481153"/>
    </source>
</evidence>
<dbReference type="EMBL" id="VJMJ01000023">
    <property type="protein sequence ID" value="KAF0742850.1"/>
    <property type="molecule type" value="Genomic_DNA"/>
</dbReference>
<comment type="caution">
    <text evidence="1">The sequence shown here is derived from an EMBL/GenBank/DDBJ whole genome shotgun (WGS) entry which is preliminary data.</text>
</comment>
<accession>A0A6G0XR95</accession>
<dbReference type="AlphaFoldDB" id="A0A6G0XR95"/>
<dbReference type="Proteomes" id="UP000481153">
    <property type="component" value="Unassembled WGS sequence"/>
</dbReference>
<protein>
    <submittedName>
        <fullName evidence="1">Uncharacterized protein</fullName>
    </submittedName>
</protein>
<organism evidence="1 2">
    <name type="scientific">Aphanomyces euteiches</name>
    <dbReference type="NCBI Taxonomy" id="100861"/>
    <lineage>
        <taxon>Eukaryota</taxon>
        <taxon>Sar</taxon>
        <taxon>Stramenopiles</taxon>
        <taxon>Oomycota</taxon>
        <taxon>Saprolegniomycetes</taxon>
        <taxon>Saprolegniales</taxon>
        <taxon>Verrucalvaceae</taxon>
        <taxon>Aphanomyces</taxon>
    </lineage>
</organism>
<reference evidence="1 2" key="1">
    <citation type="submission" date="2019-07" db="EMBL/GenBank/DDBJ databases">
        <title>Genomics analysis of Aphanomyces spp. identifies a new class of oomycete effector associated with host adaptation.</title>
        <authorList>
            <person name="Gaulin E."/>
        </authorList>
    </citation>
    <scope>NUCLEOTIDE SEQUENCE [LARGE SCALE GENOMIC DNA]</scope>
    <source>
        <strain evidence="1 2">ATCC 201684</strain>
    </source>
</reference>
<keyword evidence="2" id="KW-1185">Reference proteome</keyword>
<proteinExistence type="predicted"/>